<proteinExistence type="predicted"/>
<evidence type="ECO:0000313" key="1">
    <source>
        <dbReference type="EMBL" id="CAB5207214.1"/>
    </source>
</evidence>
<accession>A0A6J7WG43</accession>
<protein>
    <submittedName>
        <fullName evidence="1">Uncharacterized protein</fullName>
    </submittedName>
</protein>
<dbReference type="EMBL" id="LR798229">
    <property type="protein sequence ID" value="CAB5207214.1"/>
    <property type="molecule type" value="Genomic_DNA"/>
</dbReference>
<sequence>MITLIAALLISQQKPIPSTTVPPAAEDRVIFSHSGHTYFVGKITGNVFVLDEGGGPEPPPVPVPDDAAPRPISGAKWMTLVVDEGNAEQQSWRTSPDIRKLLELRGIQFRSYTAGEADIDRLGFQQTVGQTGTPTAILQDQAGRVVKSASPKTKDELLKLLGAIK</sequence>
<organism evidence="1">
    <name type="scientific">uncultured Caudovirales phage</name>
    <dbReference type="NCBI Taxonomy" id="2100421"/>
    <lineage>
        <taxon>Viruses</taxon>
        <taxon>Duplodnaviria</taxon>
        <taxon>Heunggongvirae</taxon>
        <taxon>Uroviricota</taxon>
        <taxon>Caudoviricetes</taxon>
        <taxon>Peduoviridae</taxon>
        <taxon>Maltschvirus</taxon>
        <taxon>Maltschvirus maltsch</taxon>
    </lineage>
</organism>
<reference evidence="1" key="1">
    <citation type="submission" date="2020-05" db="EMBL/GenBank/DDBJ databases">
        <authorList>
            <person name="Chiriac C."/>
            <person name="Salcher M."/>
            <person name="Ghai R."/>
            <person name="Kavagutti S V."/>
        </authorList>
    </citation>
    <scope>NUCLEOTIDE SEQUENCE</scope>
</reference>
<gene>
    <name evidence="1" type="ORF">UFOVP184_46</name>
</gene>
<name>A0A6J7WG43_9CAUD</name>